<keyword evidence="4" id="KW-1185">Reference proteome</keyword>
<accession>A0ABY3PHX6</accession>
<organism evidence="3 4">
    <name type="scientific">Gloeobacter morelensis MG652769</name>
    <dbReference type="NCBI Taxonomy" id="2781736"/>
    <lineage>
        <taxon>Bacteria</taxon>
        <taxon>Bacillati</taxon>
        <taxon>Cyanobacteriota</taxon>
        <taxon>Cyanophyceae</taxon>
        <taxon>Gloeobacterales</taxon>
        <taxon>Gloeobacteraceae</taxon>
        <taxon>Gloeobacter</taxon>
        <taxon>Gloeobacter morelensis</taxon>
    </lineage>
</organism>
<sequence>MYGRIALISVNGDPSAVIGAEEAGGQNVYVREVGKHLASLGYQIDMFTRRIDPSQAEVVEEAPNCRTIRLAAGPLEFVKRDNLHSYIPDFVDSLAAYARRHSYDAVHTHYWHSGMVGLALREKLGIPVVHTYHSLGAIKYMNVAEIPASAQLRLSGERRILEQADRIVATSPQEAEHMRTYVSRKGSVDIIPCGVDARHFMETDRAAARRVLGWTEQEKVVLYVGRFDKRKGIETLVRAVAQIEEPVRLVIGGGYTPDRGDGVEFERIRGIVEEVGLTSRTQFTGRIDQADLPNFYTAADVCVVPSHYEPFGLVAIEAMACGTPVIASAVGGLCYSVVNDETGLLVPPRDAEGFAGAIRRVITDAGLRERFSAAGIRRIHDHFTWAGVSRQLGRLYANLAARRTAQRPPKQQSVA</sequence>
<feature type="domain" description="Glycosyl transferase family 1" evidence="1">
    <location>
        <begin position="205"/>
        <end position="376"/>
    </location>
</feature>
<dbReference type="Pfam" id="PF00534">
    <property type="entry name" value="Glycos_transf_1"/>
    <property type="match status" value="1"/>
</dbReference>
<evidence type="ECO:0000313" key="3">
    <source>
        <dbReference type="EMBL" id="UFP93231.1"/>
    </source>
</evidence>
<dbReference type="InterPro" id="IPR001296">
    <property type="entry name" value="Glyco_trans_1"/>
</dbReference>
<dbReference type="CDD" id="cd03800">
    <property type="entry name" value="GT4_sucrose_synthase"/>
    <property type="match status" value="1"/>
</dbReference>
<evidence type="ECO:0000259" key="1">
    <source>
        <dbReference type="Pfam" id="PF00534"/>
    </source>
</evidence>
<reference evidence="3 4" key="1">
    <citation type="journal article" date="2021" name="Genome Biol. Evol.">
        <title>Complete Genome Sequencing of a Novel Gloeobacter Species from a Waterfall Cave in Mexico.</title>
        <authorList>
            <person name="Saw J.H."/>
            <person name="Cardona T."/>
            <person name="Montejano G."/>
        </authorList>
    </citation>
    <scope>NUCLEOTIDE SEQUENCE [LARGE SCALE GENOMIC DNA]</scope>
    <source>
        <strain evidence="3">MG652769</strain>
    </source>
</reference>
<dbReference type="EMBL" id="CP063845">
    <property type="protein sequence ID" value="UFP93231.1"/>
    <property type="molecule type" value="Genomic_DNA"/>
</dbReference>
<name>A0ABY3PHX6_9CYAN</name>
<dbReference type="RefSeq" id="WP_230840232.1">
    <property type="nucleotide sequence ID" value="NZ_CP063845.1"/>
</dbReference>
<proteinExistence type="predicted"/>
<dbReference type="SUPFAM" id="SSF53756">
    <property type="entry name" value="UDP-Glycosyltransferase/glycogen phosphorylase"/>
    <property type="match status" value="1"/>
</dbReference>
<evidence type="ECO:0000313" key="4">
    <source>
        <dbReference type="Proteomes" id="UP001054846"/>
    </source>
</evidence>
<dbReference type="Pfam" id="PF13579">
    <property type="entry name" value="Glyco_trans_4_4"/>
    <property type="match status" value="1"/>
</dbReference>
<dbReference type="InterPro" id="IPR050194">
    <property type="entry name" value="Glycosyltransferase_grp1"/>
</dbReference>
<dbReference type="InterPro" id="IPR028098">
    <property type="entry name" value="Glyco_trans_4-like_N"/>
</dbReference>
<dbReference type="PANTHER" id="PTHR45947">
    <property type="entry name" value="SULFOQUINOVOSYL TRANSFERASE SQD2"/>
    <property type="match status" value="1"/>
</dbReference>
<gene>
    <name evidence="3" type="ORF">ISF26_15635</name>
</gene>
<dbReference type="PANTHER" id="PTHR45947:SF3">
    <property type="entry name" value="SULFOQUINOVOSYL TRANSFERASE SQD2"/>
    <property type="match status" value="1"/>
</dbReference>
<protein>
    <submittedName>
        <fullName evidence="3">Glycosyltransferase family 1 protein</fullName>
    </submittedName>
</protein>
<dbReference type="Gene3D" id="3.40.50.2000">
    <property type="entry name" value="Glycogen Phosphorylase B"/>
    <property type="match status" value="2"/>
</dbReference>
<feature type="domain" description="Glycosyltransferase subfamily 4-like N-terminal" evidence="2">
    <location>
        <begin position="24"/>
        <end position="194"/>
    </location>
</feature>
<evidence type="ECO:0000259" key="2">
    <source>
        <dbReference type="Pfam" id="PF13579"/>
    </source>
</evidence>
<dbReference type="Proteomes" id="UP001054846">
    <property type="component" value="Chromosome"/>
</dbReference>